<proteinExistence type="predicted"/>
<sequence>MEIPKILFLYPIDMMYQIENFNLLCILLRKKINLQEFLHSCCKKIVILVHLPNNDNSSPELSKLLKNNNSSPELSDFQMDSIDENENTSEITPTSSNLSEKTLTNTSDTSSNLSDKTLTNTDVPIVSIINMPNSREKIFKNEVTPVKISYFPDEMKPVI</sequence>
<evidence type="ECO:0000313" key="2">
    <source>
        <dbReference type="EMBL" id="RIA83075.1"/>
    </source>
</evidence>
<feature type="compositionally biased region" description="Polar residues" evidence="1">
    <location>
        <begin position="60"/>
        <end position="73"/>
    </location>
</feature>
<feature type="region of interest" description="Disordered" evidence="1">
    <location>
        <begin position="60"/>
        <end position="116"/>
    </location>
</feature>
<protein>
    <submittedName>
        <fullName evidence="2">Uncharacterized protein</fullName>
    </submittedName>
</protein>
<feature type="compositionally biased region" description="Polar residues" evidence="1">
    <location>
        <begin position="88"/>
        <end position="100"/>
    </location>
</feature>
<evidence type="ECO:0000313" key="3">
    <source>
        <dbReference type="Proteomes" id="UP000265703"/>
    </source>
</evidence>
<reference evidence="2 3" key="1">
    <citation type="submission" date="2018-06" db="EMBL/GenBank/DDBJ databases">
        <title>Comparative genomics reveals the genomic features of Rhizophagus irregularis, R. cerebriforme, R. diaphanum and Gigaspora rosea, and their symbiotic lifestyle signature.</title>
        <authorList>
            <person name="Morin E."/>
            <person name="San Clemente H."/>
            <person name="Chen E.C.H."/>
            <person name="De La Providencia I."/>
            <person name="Hainaut M."/>
            <person name="Kuo A."/>
            <person name="Kohler A."/>
            <person name="Murat C."/>
            <person name="Tang N."/>
            <person name="Roy S."/>
            <person name="Loubradou J."/>
            <person name="Henrissat B."/>
            <person name="Grigoriev I.V."/>
            <person name="Corradi N."/>
            <person name="Roux C."/>
            <person name="Martin F.M."/>
        </authorList>
    </citation>
    <scope>NUCLEOTIDE SEQUENCE [LARGE SCALE GENOMIC DNA]</scope>
    <source>
        <strain evidence="2 3">DAOM 227022</strain>
    </source>
</reference>
<evidence type="ECO:0000256" key="1">
    <source>
        <dbReference type="SAM" id="MobiDB-lite"/>
    </source>
</evidence>
<dbReference type="EMBL" id="QKYT01000602">
    <property type="protein sequence ID" value="RIA83075.1"/>
    <property type="molecule type" value="Genomic_DNA"/>
</dbReference>
<gene>
    <name evidence="2" type="ORF">C1645_834371</name>
</gene>
<keyword evidence="3" id="KW-1185">Reference proteome</keyword>
<dbReference type="AlphaFoldDB" id="A0A397SFQ6"/>
<feature type="compositionally biased region" description="Low complexity" evidence="1">
    <location>
        <begin position="101"/>
        <end position="116"/>
    </location>
</feature>
<dbReference type="Proteomes" id="UP000265703">
    <property type="component" value="Unassembled WGS sequence"/>
</dbReference>
<organism evidence="2 3">
    <name type="scientific">Glomus cerebriforme</name>
    <dbReference type="NCBI Taxonomy" id="658196"/>
    <lineage>
        <taxon>Eukaryota</taxon>
        <taxon>Fungi</taxon>
        <taxon>Fungi incertae sedis</taxon>
        <taxon>Mucoromycota</taxon>
        <taxon>Glomeromycotina</taxon>
        <taxon>Glomeromycetes</taxon>
        <taxon>Glomerales</taxon>
        <taxon>Glomeraceae</taxon>
        <taxon>Glomus</taxon>
    </lineage>
</organism>
<accession>A0A397SFQ6</accession>
<name>A0A397SFQ6_9GLOM</name>
<comment type="caution">
    <text evidence="2">The sequence shown here is derived from an EMBL/GenBank/DDBJ whole genome shotgun (WGS) entry which is preliminary data.</text>
</comment>